<dbReference type="PATRIC" id="fig|69.6.peg.3961"/>
<evidence type="ECO:0000313" key="1">
    <source>
        <dbReference type="EMBL" id="ALN59366.1"/>
    </source>
</evidence>
<proteinExistence type="predicted"/>
<dbReference type="EMBL" id="CP013140">
    <property type="protein sequence ID" value="ALN59366.1"/>
    <property type="molecule type" value="Genomic_DNA"/>
</dbReference>
<gene>
    <name evidence="1" type="ORF">GLE_4024</name>
</gene>
<reference evidence="1 2" key="1">
    <citation type="submission" date="2015-11" db="EMBL/GenBank/DDBJ databases">
        <title>Genome sequences of Lysobacter enzymogenes strain C3 and Lysobacter antibioticus ATCC 29479.</title>
        <authorList>
            <person name="Kobayashi D.Y."/>
        </authorList>
    </citation>
    <scope>NUCLEOTIDE SEQUENCE [LARGE SCALE GENOMIC DNA]</scope>
    <source>
        <strain evidence="1 2">C3</strain>
    </source>
</reference>
<dbReference type="AlphaFoldDB" id="A0A0S2DL59"/>
<dbReference type="Proteomes" id="UP000061569">
    <property type="component" value="Chromosome"/>
</dbReference>
<evidence type="ECO:0000313" key="2">
    <source>
        <dbReference type="Proteomes" id="UP000061569"/>
    </source>
</evidence>
<organism evidence="1 2">
    <name type="scientific">Lysobacter enzymogenes</name>
    <dbReference type="NCBI Taxonomy" id="69"/>
    <lineage>
        <taxon>Bacteria</taxon>
        <taxon>Pseudomonadati</taxon>
        <taxon>Pseudomonadota</taxon>
        <taxon>Gammaproteobacteria</taxon>
        <taxon>Lysobacterales</taxon>
        <taxon>Lysobacteraceae</taxon>
        <taxon>Lysobacter</taxon>
    </lineage>
</organism>
<accession>A0A0S2DL59</accession>
<name>A0A0S2DL59_LYSEN</name>
<protein>
    <submittedName>
        <fullName evidence="1">Uncharacterized protein</fullName>
    </submittedName>
</protein>
<dbReference type="KEGG" id="lez:GLE_4024"/>
<sequence length="37" mass="4022">MHAEFCAAHLSELLFMITAAAKHAGLFGRFGVMEVLT</sequence>